<name>A0A8X6R406_NEPPI</name>
<comment type="caution">
    <text evidence="2">The sequence shown here is derived from an EMBL/GenBank/DDBJ whole genome shotgun (WGS) entry which is preliminary data.</text>
</comment>
<keyword evidence="1" id="KW-0732">Signal</keyword>
<dbReference type="OrthoDB" id="6432735at2759"/>
<reference evidence="2" key="1">
    <citation type="submission" date="2020-08" db="EMBL/GenBank/DDBJ databases">
        <title>Multicomponent nature underlies the extraordinary mechanical properties of spider dragline silk.</title>
        <authorList>
            <person name="Kono N."/>
            <person name="Nakamura H."/>
            <person name="Mori M."/>
            <person name="Yoshida Y."/>
            <person name="Ohtoshi R."/>
            <person name="Malay A.D."/>
            <person name="Moran D.A.P."/>
            <person name="Tomita M."/>
            <person name="Numata K."/>
            <person name="Arakawa K."/>
        </authorList>
    </citation>
    <scope>NUCLEOTIDE SEQUENCE</scope>
</reference>
<evidence type="ECO:0000256" key="1">
    <source>
        <dbReference type="SAM" id="SignalP"/>
    </source>
</evidence>
<accession>A0A8X6R406</accession>
<organism evidence="2 3">
    <name type="scientific">Nephila pilipes</name>
    <name type="common">Giant wood spider</name>
    <name type="synonym">Nephila maculata</name>
    <dbReference type="NCBI Taxonomy" id="299642"/>
    <lineage>
        <taxon>Eukaryota</taxon>
        <taxon>Metazoa</taxon>
        <taxon>Ecdysozoa</taxon>
        <taxon>Arthropoda</taxon>
        <taxon>Chelicerata</taxon>
        <taxon>Arachnida</taxon>
        <taxon>Araneae</taxon>
        <taxon>Araneomorphae</taxon>
        <taxon>Entelegynae</taxon>
        <taxon>Araneoidea</taxon>
        <taxon>Nephilidae</taxon>
        <taxon>Nephila</taxon>
    </lineage>
</organism>
<dbReference type="AlphaFoldDB" id="A0A8X6R406"/>
<gene>
    <name evidence="2" type="ORF">NPIL_613081</name>
</gene>
<proteinExistence type="predicted"/>
<feature type="chain" id="PRO_5036461017" evidence="1">
    <location>
        <begin position="26"/>
        <end position="100"/>
    </location>
</feature>
<sequence>MLRVTTLLVIISFLFLCGPFQSVMSNTLPRTMWRRSAVFLPNLGNGFLPRNFNPGNSQGSSIVDNVVGLVGDTVRNVASGISSIGNTAGGIVNGLTRRLG</sequence>
<evidence type="ECO:0000313" key="3">
    <source>
        <dbReference type="Proteomes" id="UP000887013"/>
    </source>
</evidence>
<protein>
    <submittedName>
        <fullName evidence="2">Uncharacterized protein</fullName>
    </submittedName>
</protein>
<dbReference type="Proteomes" id="UP000887013">
    <property type="component" value="Unassembled WGS sequence"/>
</dbReference>
<dbReference type="EMBL" id="BMAW01132854">
    <property type="protein sequence ID" value="GFU45715.1"/>
    <property type="molecule type" value="Genomic_DNA"/>
</dbReference>
<keyword evidence="3" id="KW-1185">Reference proteome</keyword>
<feature type="signal peptide" evidence="1">
    <location>
        <begin position="1"/>
        <end position="25"/>
    </location>
</feature>
<evidence type="ECO:0000313" key="2">
    <source>
        <dbReference type="EMBL" id="GFU45715.1"/>
    </source>
</evidence>